<name>A0A966DSG3_9SPHI</name>
<dbReference type="EMBL" id="WWEO01000041">
    <property type="protein sequence ID" value="NCD69580.1"/>
    <property type="molecule type" value="Genomic_DNA"/>
</dbReference>
<dbReference type="Proteomes" id="UP000638732">
    <property type="component" value="Unassembled WGS sequence"/>
</dbReference>
<keyword evidence="2" id="KW-1185">Reference proteome</keyword>
<evidence type="ECO:0000313" key="1">
    <source>
        <dbReference type="EMBL" id="NCD69580.1"/>
    </source>
</evidence>
<dbReference type="Pfam" id="PF19630">
    <property type="entry name" value="DUF6134"/>
    <property type="match status" value="1"/>
</dbReference>
<accession>A0A966DSG3</accession>
<comment type="caution">
    <text evidence="1">The sequence shown here is derived from an EMBL/GenBank/DDBJ whole genome shotgun (WGS) entry which is preliminary data.</text>
</comment>
<dbReference type="AlphaFoldDB" id="A0A966DSG3"/>
<organism evidence="1 2">
    <name type="scientific">Mucilaginibacter agri</name>
    <dbReference type="NCBI Taxonomy" id="2695265"/>
    <lineage>
        <taxon>Bacteria</taxon>
        <taxon>Pseudomonadati</taxon>
        <taxon>Bacteroidota</taxon>
        <taxon>Sphingobacteriia</taxon>
        <taxon>Sphingobacteriales</taxon>
        <taxon>Sphingobacteriaceae</taxon>
        <taxon>Mucilaginibacter</taxon>
    </lineage>
</organism>
<dbReference type="RefSeq" id="WP_166585541.1">
    <property type="nucleotide sequence ID" value="NZ_WWEO01000041.1"/>
</dbReference>
<sequence>MIIASVIWLFKKYGLPFLISHNISLDILLNISRRTIVAIALMIIPPGAFAQDQILNYSVLHNGNTVGRMQLQQKQDGEDLYLKVTSEVKMRFIMSIAVNVQEDSHYRNGKLICSHVYRTVNGKEKANKYTKASGDCYQLIDDGKTGSLNQKQIGTNMTMLYLHEPAEGTQIYSDNFQQFILVKKTDTHTYRIDLPDGNYNYYTYTNGICSKAELHHSFYKIQIQLT</sequence>
<dbReference type="InterPro" id="IPR045767">
    <property type="entry name" value="DUF6134"/>
</dbReference>
<gene>
    <name evidence="1" type="ORF">GSY63_09450</name>
</gene>
<reference evidence="1" key="1">
    <citation type="submission" date="2020-01" db="EMBL/GenBank/DDBJ databases">
        <authorList>
            <person name="Seo Y.L."/>
        </authorList>
    </citation>
    <scope>NUCLEOTIDE SEQUENCE</scope>
    <source>
        <strain evidence="1">R11</strain>
    </source>
</reference>
<proteinExistence type="predicted"/>
<evidence type="ECO:0000313" key="2">
    <source>
        <dbReference type="Proteomes" id="UP000638732"/>
    </source>
</evidence>
<protein>
    <submittedName>
        <fullName evidence="1">Uncharacterized protein</fullName>
    </submittedName>
</protein>
<reference evidence="1" key="2">
    <citation type="submission" date="2020-10" db="EMBL/GenBank/DDBJ databases">
        <title>Mucilaginibacter sp. nov., isolated from soil.</title>
        <authorList>
            <person name="Jeon C.O."/>
        </authorList>
    </citation>
    <scope>NUCLEOTIDE SEQUENCE</scope>
    <source>
        <strain evidence="1">R11</strain>
    </source>
</reference>